<organism evidence="3 4">
    <name type="scientific">Marinibaculum pumilum</name>
    <dbReference type="NCBI Taxonomy" id="1766165"/>
    <lineage>
        <taxon>Bacteria</taxon>
        <taxon>Pseudomonadati</taxon>
        <taxon>Pseudomonadota</taxon>
        <taxon>Alphaproteobacteria</taxon>
        <taxon>Rhodospirillales</taxon>
        <taxon>Rhodospirillaceae</taxon>
        <taxon>Marinibaculum</taxon>
    </lineage>
</organism>
<dbReference type="Pfam" id="PF05239">
    <property type="entry name" value="PRC"/>
    <property type="match status" value="1"/>
</dbReference>
<dbReference type="SUPFAM" id="SSF50346">
    <property type="entry name" value="PRC-barrel domain"/>
    <property type="match status" value="1"/>
</dbReference>
<dbReference type="EMBL" id="JBHRTR010000028">
    <property type="protein sequence ID" value="MFC3228579.1"/>
    <property type="molecule type" value="Genomic_DNA"/>
</dbReference>
<feature type="domain" description="PRC-barrel" evidence="2">
    <location>
        <begin position="52"/>
        <end position="113"/>
    </location>
</feature>
<feature type="compositionally biased region" description="Basic and acidic residues" evidence="1">
    <location>
        <begin position="150"/>
        <end position="163"/>
    </location>
</feature>
<evidence type="ECO:0000256" key="1">
    <source>
        <dbReference type="SAM" id="MobiDB-lite"/>
    </source>
</evidence>
<evidence type="ECO:0000313" key="4">
    <source>
        <dbReference type="Proteomes" id="UP001595528"/>
    </source>
</evidence>
<dbReference type="Proteomes" id="UP001595528">
    <property type="component" value="Unassembled WGS sequence"/>
</dbReference>
<comment type="caution">
    <text evidence="3">The sequence shown here is derived from an EMBL/GenBank/DDBJ whole genome shotgun (WGS) entry which is preliminary data.</text>
</comment>
<gene>
    <name evidence="3" type="ORF">ACFOGJ_15145</name>
</gene>
<dbReference type="InterPro" id="IPR027275">
    <property type="entry name" value="PRC-brl_dom"/>
</dbReference>
<sequence>MLPRHLAIDTLAALAGLAVLATLPALAMEEVRETTAVARPDLAYGALAEEAELIGLAVADAEGTPLGEVDAVVTAASGQGRFLVIGTGAAGEGRYLPVPEHRIVRAGPDRLQTLLPAGFLADAPHFAEADFADGPGGWPEGLETWWLERLERPELTPRPRPREAPTMAGEQPYPDPRDLPYGQDRPRQ</sequence>
<keyword evidence="4" id="KW-1185">Reference proteome</keyword>
<dbReference type="RefSeq" id="WP_379901837.1">
    <property type="nucleotide sequence ID" value="NZ_JBHRTR010000028.1"/>
</dbReference>
<evidence type="ECO:0000313" key="3">
    <source>
        <dbReference type="EMBL" id="MFC3228579.1"/>
    </source>
</evidence>
<name>A0ABV7L2D9_9PROT</name>
<accession>A0ABV7L2D9</accession>
<dbReference type="InterPro" id="IPR011033">
    <property type="entry name" value="PRC_barrel-like_sf"/>
</dbReference>
<proteinExistence type="predicted"/>
<reference evidence="4" key="1">
    <citation type="journal article" date="2019" name="Int. J. Syst. Evol. Microbiol.">
        <title>The Global Catalogue of Microorganisms (GCM) 10K type strain sequencing project: providing services to taxonomists for standard genome sequencing and annotation.</title>
        <authorList>
            <consortium name="The Broad Institute Genomics Platform"/>
            <consortium name="The Broad Institute Genome Sequencing Center for Infectious Disease"/>
            <person name="Wu L."/>
            <person name="Ma J."/>
        </authorList>
    </citation>
    <scope>NUCLEOTIDE SEQUENCE [LARGE SCALE GENOMIC DNA]</scope>
    <source>
        <strain evidence="4">KCTC 42964</strain>
    </source>
</reference>
<protein>
    <submittedName>
        <fullName evidence="3">PRC-barrel domain-containing protein</fullName>
    </submittedName>
</protein>
<feature type="region of interest" description="Disordered" evidence="1">
    <location>
        <begin position="150"/>
        <end position="188"/>
    </location>
</feature>
<evidence type="ECO:0000259" key="2">
    <source>
        <dbReference type="Pfam" id="PF05239"/>
    </source>
</evidence>